<proteinExistence type="predicted"/>
<dbReference type="Gene3D" id="1.10.287.130">
    <property type="match status" value="1"/>
</dbReference>
<dbReference type="PANTHER" id="PTHR43304">
    <property type="entry name" value="PHYTOCHROME-LIKE PROTEIN CPH1"/>
    <property type="match status" value="1"/>
</dbReference>
<gene>
    <name evidence="9" type="ORF">SAMN04488104_1001221</name>
</gene>
<feature type="domain" description="PAS" evidence="7">
    <location>
        <begin position="6"/>
        <end position="58"/>
    </location>
</feature>
<feature type="domain" description="PAC" evidence="8">
    <location>
        <begin position="81"/>
        <end position="133"/>
    </location>
</feature>
<dbReference type="Pfam" id="PF02518">
    <property type="entry name" value="HATPase_c"/>
    <property type="match status" value="1"/>
</dbReference>
<dbReference type="InterPro" id="IPR036097">
    <property type="entry name" value="HisK_dim/P_sf"/>
</dbReference>
<dbReference type="InterPro" id="IPR004358">
    <property type="entry name" value="Sig_transdc_His_kin-like_C"/>
</dbReference>
<dbReference type="PROSITE" id="PS50109">
    <property type="entry name" value="HIS_KIN"/>
    <property type="match status" value="1"/>
</dbReference>
<evidence type="ECO:0000256" key="1">
    <source>
        <dbReference type="ARBA" id="ARBA00000085"/>
    </source>
</evidence>
<dbReference type="Proteomes" id="UP000199060">
    <property type="component" value="Unassembled WGS sequence"/>
</dbReference>
<dbReference type="PROSITE" id="PS50112">
    <property type="entry name" value="PAS"/>
    <property type="match status" value="1"/>
</dbReference>
<dbReference type="InterPro" id="IPR000700">
    <property type="entry name" value="PAS-assoc_C"/>
</dbReference>
<dbReference type="PANTHER" id="PTHR43304:SF1">
    <property type="entry name" value="PAC DOMAIN-CONTAINING PROTEIN"/>
    <property type="match status" value="1"/>
</dbReference>
<dbReference type="InterPro" id="IPR003594">
    <property type="entry name" value="HATPase_dom"/>
</dbReference>
<dbReference type="EC" id="2.7.13.3" evidence="2"/>
<protein>
    <recommendedName>
        <fullName evidence="2">histidine kinase</fullName>
        <ecNumber evidence="2">2.7.13.3</ecNumber>
    </recommendedName>
</protein>
<dbReference type="CDD" id="cd00130">
    <property type="entry name" value="PAS"/>
    <property type="match status" value="1"/>
</dbReference>
<evidence type="ECO:0000256" key="5">
    <source>
        <dbReference type="ARBA" id="ARBA00022777"/>
    </source>
</evidence>
<organism evidence="9 10">
    <name type="scientific">Algoriphagus faecimaris</name>
    <dbReference type="NCBI Taxonomy" id="686796"/>
    <lineage>
        <taxon>Bacteria</taxon>
        <taxon>Pseudomonadati</taxon>
        <taxon>Bacteroidota</taxon>
        <taxon>Cytophagia</taxon>
        <taxon>Cytophagales</taxon>
        <taxon>Cyclobacteriaceae</taxon>
        <taxon>Algoriphagus</taxon>
    </lineage>
</organism>
<accession>A0A1G6MKY2</accession>
<dbReference type="Pfam" id="PF00512">
    <property type="entry name" value="HisKA"/>
    <property type="match status" value="1"/>
</dbReference>
<dbReference type="CDD" id="cd00082">
    <property type="entry name" value="HisKA"/>
    <property type="match status" value="1"/>
</dbReference>
<dbReference type="Gene3D" id="3.30.450.20">
    <property type="entry name" value="PAS domain"/>
    <property type="match status" value="1"/>
</dbReference>
<dbReference type="InterPro" id="IPR005467">
    <property type="entry name" value="His_kinase_dom"/>
</dbReference>
<reference evidence="10" key="1">
    <citation type="submission" date="2016-10" db="EMBL/GenBank/DDBJ databases">
        <authorList>
            <person name="Varghese N."/>
            <person name="Submissions S."/>
        </authorList>
    </citation>
    <scope>NUCLEOTIDE SEQUENCE [LARGE SCALE GENOMIC DNA]</scope>
    <source>
        <strain evidence="10">DSM 23095</strain>
    </source>
</reference>
<dbReference type="InterPro" id="IPR000014">
    <property type="entry name" value="PAS"/>
</dbReference>
<dbReference type="InterPro" id="IPR003661">
    <property type="entry name" value="HisK_dim/P_dom"/>
</dbReference>
<dbReference type="SUPFAM" id="SSF55874">
    <property type="entry name" value="ATPase domain of HSP90 chaperone/DNA topoisomerase II/histidine kinase"/>
    <property type="match status" value="1"/>
</dbReference>
<dbReference type="SMART" id="SM00091">
    <property type="entry name" value="PAS"/>
    <property type="match status" value="1"/>
</dbReference>
<evidence type="ECO:0000256" key="4">
    <source>
        <dbReference type="ARBA" id="ARBA00022679"/>
    </source>
</evidence>
<dbReference type="Gene3D" id="3.30.565.10">
    <property type="entry name" value="Histidine kinase-like ATPase, C-terminal domain"/>
    <property type="match status" value="1"/>
</dbReference>
<evidence type="ECO:0000313" key="9">
    <source>
        <dbReference type="EMBL" id="SDC55605.1"/>
    </source>
</evidence>
<dbReference type="RefSeq" id="WP_240507719.1">
    <property type="nucleotide sequence ID" value="NZ_FNAC01000001.1"/>
</dbReference>
<dbReference type="SUPFAM" id="SSF47384">
    <property type="entry name" value="Homodimeric domain of signal transducing histidine kinase"/>
    <property type="match status" value="1"/>
</dbReference>
<evidence type="ECO:0000259" key="7">
    <source>
        <dbReference type="PROSITE" id="PS50112"/>
    </source>
</evidence>
<dbReference type="Pfam" id="PF13426">
    <property type="entry name" value="PAS_9"/>
    <property type="match status" value="1"/>
</dbReference>
<dbReference type="InterPro" id="IPR036890">
    <property type="entry name" value="HATPase_C_sf"/>
</dbReference>
<dbReference type="SMART" id="SM00387">
    <property type="entry name" value="HATPase_c"/>
    <property type="match status" value="1"/>
</dbReference>
<keyword evidence="4" id="KW-0808">Transferase</keyword>
<evidence type="ECO:0000256" key="3">
    <source>
        <dbReference type="ARBA" id="ARBA00022553"/>
    </source>
</evidence>
<keyword evidence="3" id="KW-0597">Phosphoprotein</keyword>
<dbReference type="NCBIfam" id="TIGR00229">
    <property type="entry name" value="sensory_box"/>
    <property type="match status" value="1"/>
</dbReference>
<evidence type="ECO:0000313" key="10">
    <source>
        <dbReference type="Proteomes" id="UP000199060"/>
    </source>
</evidence>
<dbReference type="InterPro" id="IPR035965">
    <property type="entry name" value="PAS-like_dom_sf"/>
</dbReference>
<dbReference type="AlphaFoldDB" id="A0A1G6MKY2"/>
<keyword evidence="10" id="KW-1185">Reference proteome</keyword>
<dbReference type="SMART" id="SM00388">
    <property type="entry name" value="HisKA"/>
    <property type="match status" value="1"/>
</dbReference>
<evidence type="ECO:0000256" key="2">
    <source>
        <dbReference type="ARBA" id="ARBA00012438"/>
    </source>
</evidence>
<evidence type="ECO:0000259" key="6">
    <source>
        <dbReference type="PROSITE" id="PS50109"/>
    </source>
</evidence>
<dbReference type="PROSITE" id="PS50113">
    <property type="entry name" value="PAC"/>
    <property type="match status" value="1"/>
</dbReference>
<keyword evidence="5" id="KW-0418">Kinase</keyword>
<dbReference type="EMBL" id="FNAC01000001">
    <property type="protein sequence ID" value="SDC55605.1"/>
    <property type="molecule type" value="Genomic_DNA"/>
</dbReference>
<feature type="domain" description="Histidine kinase" evidence="6">
    <location>
        <begin position="158"/>
        <end position="370"/>
    </location>
</feature>
<dbReference type="GO" id="GO:0000155">
    <property type="term" value="F:phosphorelay sensor kinase activity"/>
    <property type="evidence" value="ECO:0007669"/>
    <property type="project" value="InterPro"/>
</dbReference>
<dbReference type="STRING" id="686796.SAMN04488104_1001221"/>
<comment type="catalytic activity">
    <reaction evidence="1">
        <text>ATP + protein L-histidine = ADP + protein N-phospho-L-histidine.</text>
        <dbReference type="EC" id="2.7.13.3"/>
    </reaction>
</comment>
<dbReference type="InterPro" id="IPR052162">
    <property type="entry name" value="Sensor_kinase/Photoreceptor"/>
</dbReference>
<dbReference type="SUPFAM" id="SSF55785">
    <property type="entry name" value="PYP-like sensor domain (PAS domain)"/>
    <property type="match status" value="1"/>
</dbReference>
<evidence type="ECO:0000259" key="8">
    <source>
        <dbReference type="PROSITE" id="PS50113"/>
    </source>
</evidence>
<dbReference type="FunFam" id="3.30.565.10:FF:000006">
    <property type="entry name" value="Sensor histidine kinase WalK"/>
    <property type="match status" value="1"/>
</dbReference>
<name>A0A1G6MKY2_9BACT</name>
<dbReference type="PRINTS" id="PR00344">
    <property type="entry name" value="BCTRLSENSOR"/>
</dbReference>
<sequence>MKRVISKEEYLDLYENAPFGYFSINMDRQIVAMNTTLLNWLALEKSEVIGVKSIQDIFPVAARIYLETHLVPLLEVEEAFSEVNLELFTKEGKRIPVLVNGKLVKSEKRKEARYRFSVLDISQRKRFEMELIQAKKRAEEKSNILQEFNTALEQFAYTASHDLQAPLTTITGLLGILNKRGFIPEESEEATYFNLINKNLHRMKLMISDLLAYSKIDNDSAEMEKVALKEICEEAQELLSHSIRENNAVFELGELPSIMGNKIQLLRLFENLFSNALKYRSDEDPKIKVWSERSPSIVTVYVQDNGLGFEQEYAEKIFEFMQRLHRHDEIPGTGIGLASCKKIVQAHGGEISVRSEKGKGSTFFFTFPLT</sequence>